<dbReference type="SUPFAM" id="SSF53187">
    <property type="entry name" value="Zn-dependent exopeptidases"/>
    <property type="match status" value="1"/>
</dbReference>
<dbReference type="CDD" id="cd03885">
    <property type="entry name" value="M20_CPDG2"/>
    <property type="match status" value="1"/>
</dbReference>
<name>A0A9Q9IEH9_9ACTN</name>
<protein>
    <submittedName>
        <fullName evidence="5">M20 family metallopeptidase</fullName>
    </submittedName>
</protein>
<dbReference type="EMBL" id="CP073767">
    <property type="protein sequence ID" value="UWZ52835.1"/>
    <property type="molecule type" value="Genomic_DNA"/>
</dbReference>
<dbReference type="GO" id="GO:0016787">
    <property type="term" value="F:hydrolase activity"/>
    <property type="evidence" value="ECO:0007669"/>
    <property type="project" value="UniProtKB-KW"/>
</dbReference>
<dbReference type="KEGG" id="daur:Daura_40475"/>
<dbReference type="AlphaFoldDB" id="A0A9Q9IEH9"/>
<feature type="active site" description="Proton acceptor" evidence="3">
    <location>
        <position position="141"/>
    </location>
</feature>
<feature type="domain" description="Peptidase M20 dimerisation" evidence="4">
    <location>
        <begin position="175"/>
        <end position="265"/>
    </location>
</feature>
<dbReference type="Pfam" id="PF01546">
    <property type="entry name" value="Peptidase_M20"/>
    <property type="match status" value="1"/>
</dbReference>
<gene>
    <name evidence="5" type="ORF">Daura_40475</name>
</gene>
<dbReference type="SUPFAM" id="SSF55031">
    <property type="entry name" value="Bacterial exopeptidase dimerisation domain"/>
    <property type="match status" value="1"/>
</dbReference>
<reference evidence="5" key="1">
    <citation type="submission" date="2021-04" db="EMBL/GenBank/DDBJ databases">
        <title>Dactylosporangium aurantiacum NRRL B-8018 full assembly.</title>
        <authorList>
            <person name="Hartkoorn R.C."/>
            <person name="Beaudoing E."/>
            <person name="Hot D."/>
        </authorList>
    </citation>
    <scope>NUCLEOTIDE SEQUENCE</scope>
    <source>
        <strain evidence="5">NRRL B-8018</strain>
    </source>
</reference>
<dbReference type="OrthoDB" id="9783294at2"/>
<dbReference type="RefSeq" id="WP_052386085.1">
    <property type="nucleotide sequence ID" value="NZ_CP073767.1"/>
</dbReference>
<dbReference type="Gene3D" id="3.30.70.360">
    <property type="match status" value="1"/>
</dbReference>
<evidence type="ECO:0000259" key="4">
    <source>
        <dbReference type="Pfam" id="PF07687"/>
    </source>
</evidence>
<dbReference type="InterPro" id="IPR002933">
    <property type="entry name" value="Peptidase_M20"/>
</dbReference>
<evidence type="ECO:0000256" key="2">
    <source>
        <dbReference type="ARBA" id="ARBA00022801"/>
    </source>
</evidence>
<feature type="active site" evidence="3">
    <location>
        <position position="82"/>
    </location>
</feature>
<keyword evidence="1" id="KW-0479">Metal-binding</keyword>
<evidence type="ECO:0000313" key="6">
    <source>
        <dbReference type="Proteomes" id="UP001058003"/>
    </source>
</evidence>
<dbReference type="InterPro" id="IPR050072">
    <property type="entry name" value="Peptidase_M20A"/>
</dbReference>
<organism evidence="5 6">
    <name type="scientific">Dactylosporangium aurantiacum</name>
    <dbReference type="NCBI Taxonomy" id="35754"/>
    <lineage>
        <taxon>Bacteria</taxon>
        <taxon>Bacillati</taxon>
        <taxon>Actinomycetota</taxon>
        <taxon>Actinomycetes</taxon>
        <taxon>Micromonosporales</taxon>
        <taxon>Micromonosporaceae</taxon>
        <taxon>Dactylosporangium</taxon>
    </lineage>
</organism>
<dbReference type="PANTHER" id="PTHR43808">
    <property type="entry name" value="ACETYLORNITHINE DEACETYLASE"/>
    <property type="match status" value="1"/>
</dbReference>
<dbReference type="Pfam" id="PF07687">
    <property type="entry name" value="M20_dimer"/>
    <property type="match status" value="1"/>
</dbReference>
<keyword evidence="6" id="KW-1185">Reference proteome</keyword>
<proteinExistence type="predicted"/>
<dbReference type="InterPro" id="IPR011650">
    <property type="entry name" value="Peptidase_M20_dimer"/>
</dbReference>
<accession>A0A9Q9IEH9</accession>
<evidence type="ECO:0000256" key="3">
    <source>
        <dbReference type="PIRSR" id="PIRSR037238-1"/>
    </source>
</evidence>
<evidence type="ECO:0000313" key="5">
    <source>
        <dbReference type="EMBL" id="UWZ52835.1"/>
    </source>
</evidence>
<dbReference type="GO" id="GO:0046872">
    <property type="term" value="F:metal ion binding"/>
    <property type="evidence" value="ECO:0007669"/>
    <property type="project" value="UniProtKB-KW"/>
</dbReference>
<dbReference type="PIRSF" id="PIRSF037238">
    <property type="entry name" value="Carboxypeptidase_G2"/>
    <property type="match status" value="1"/>
</dbReference>
<keyword evidence="2" id="KW-0378">Hydrolase</keyword>
<sequence>MSALERLRAAAPVMRDDLAGLVAVESPSADLEALARCADVVAELGRRCTGLAPERVVVADRPQLRWRFGGGPVRVVLIGHFDTVWPVGTLARWPFAVDGDRCTGPGVVDMKGGLVVLFHALTALAEAGDLDGVAVVCNSDEEIGSPASQALIEDTAAGAAGALILEGSAEGRLKIARKGIAHYSLHVTGRASHAGVAPHLGVNAGIELAHQVLRIAQLGAPPGTTVTPTDSTVGTTSNTVPAAARLSIDVRAFDPAELARVDEALRGLRPVLPDAQVRVEFGPSRPAMPESASASTFALAQRVAAALGLPPLTGEAVGGGSDGNLTAGIGVPTLDGLGVIGGNAHAEGEWADLASMPERAALVAGLVAAIGREP</sequence>
<dbReference type="Proteomes" id="UP001058003">
    <property type="component" value="Chromosome"/>
</dbReference>
<dbReference type="PANTHER" id="PTHR43808:SF9">
    <property type="entry name" value="BLL0789 PROTEIN"/>
    <property type="match status" value="1"/>
</dbReference>
<dbReference type="InterPro" id="IPR017150">
    <property type="entry name" value="Pept_M20_glutamate_carboxypep"/>
</dbReference>
<dbReference type="InterPro" id="IPR036264">
    <property type="entry name" value="Bact_exopeptidase_dim_dom"/>
</dbReference>
<evidence type="ECO:0000256" key="1">
    <source>
        <dbReference type="ARBA" id="ARBA00022723"/>
    </source>
</evidence>
<dbReference type="Gene3D" id="3.40.630.10">
    <property type="entry name" value="Zn peptidases"/>
    <property type="match status" value="1"/>
</dbReference>